<organism evidence="5 6">
    <name type="scientific">SAR324 cluster bacterium</name>
    <dbReference type="NCBI Taxonomy" id="2024889"/>
    <lineage>
        <taxon>Bacteria</taxon>
        <taxon>Deltaproteobacteria</taxon>
        <taxon>SAR324 cluster</taxon>
    </lineage>
</organism>
<comment type="caution">
    <text evidence="5">The sequence shown here is derived from an EMBL/GenBank/DDBJ whole genome shotgun (WGS) entry which is preliminary data.</text>
</comment>
<keyword evidence="1 5" id="KW-0808">Transferase</keyword>
<evidence type="ECO:0000313" key="6">
    <source>
        <dbReference type="Proteomes" id="UP000524246"/>
    </source>
</evidence>
<feature type="domain" description="Phospholipid/glycerol acyltransferase" evidence="4">
    <location>
        <begin position="76"/>
        <end position="195"/>
    </location>
</feature>
<accession>A0A7X9IKU1</accession>
<dbReference type="PANTHER" id="PTHR10434:SF66">
    <property type="entry name" value="PHOSPHOLIPID_GLYCEROL ACYLTRANSFERASE DOMAIN-CONTAINING PROTEIN"/>
    <property type="match status" value="1"/>
</dbReference>
<keyword evidence="3" id="KW-0472">Membrane</keyword>
<dbReference type="AlphaFoldDB" id="A0A7X9IKU1"/>
<evidence type="ECO:0000256" key="2">
    <source>
        <dbReference type="ARBA" id="ARBA00023315"/>
    </source>
</evidence>
<dbReference type="EMBL" id="JAAZON010000160">
    <property type="protein sequence ID" value="NMC62310.1"/>
    <property type="molecule type" value="Genomic_DNA"/>
</dbReference>
<keyword evidence="3" id="KW-1133">Transmembrane helix</keyword>
<keyword evidence="3" id="KW-0812">Transmembrane</keyword>
<feature type="transmembrane region" description="Helical" evidence="3">
    <location>
        <begin position="12"/>
        <end position="36"/>
    </location>
</feature>
<evidence type="ECO:0000256" key="1">
    <source>
        <dbReference type="ARBA" id="ARBA00022679"/>
    </source>
</evidence>
<dbReference type="GO" id="GO:0003841">
    <property type="term" value="F:1-acylglycerol-3-phosphate O-acyltransferase activity"/>
    <property type="evidence" value="ECO:0007669"/>
    <property type="project" value="TreeGrafter"/>
</dbReference>
<dbReference type="CDD" id="cd07989">
    <property type="entry name" value="LPLAT_AGPAT-like"/>
    <property type="match status" value="1"/>
</dbReference>
<evidence type="ECO:0000256" key="3">
    <source>
        <dbReference type="SAM" id="Phobius"/>
    </source>
</evidence>
<gene>
    <name evidence="5" type="ORF">GYA55_04005</name>
</gene>
<protein>
    <submittedName>
        <fullName evidence="5">1-acyl-sn-glycerol-3-phosphate acyltransferase</fullName>
    </submittedName>
</protein>
<dbReference type="PANTHER" id="PTHR10434">
    <property type="entry name" value="1-ACYL-SN-GLYCEROL-3-PHOSPHATE ACYLTRANSFERASE"/>
    <property type="match status" value="1"/>
</dbReference>
<dbReference type="SUPFAM" id="SSF69593">
    <property type="entry name" value="Glycerol-3-phosphate (1)-acyltransferase"/>
    <property type="match status" value="1"/>
</dbReference>
<proteinExistence type="predicted"/>
<dbReference type="GO" id="GO:0006654">
    <property type="term" value="P:phosphatidic acid biosynthetic process"/>
    <property type="evidence" value="ECO:0007669"/>
    <property type="project" value="TreeGrafter"/>
</dbReference>
<evidence type="ECO:0000259" key="4">
    <source>
        <dbReference type="SMART" id="SM00563"/>
    </source>
</evidence>
<reference evidence="5 6" key="1">
    <citation type="journal article" date="2020" name="Biotechnol. Biofuels">
        <title>New insights from the biogas microbiome by comprehensive genome-resolved metagenomics of nearly 1600 species originating from multiple anaerobic digesters.</title>
        <authorList>
            <person name="Campanaro S."/>
            <person name="Treu L."/>
            <person name="Rodriguez-R L.M."/>
            <person name="Kovalovszki A."/>
            <person name="Ziels R.M."/>
            <person name="Maus I."/>
            <person name="Zhu X."/>
            <person name="Kougias P.G."/>
            <person name="Basile A."/>
            <person name="Luo G."/>
            <person name="Schluter A."/>
            <person name="Konstantinidis K.T."/>
            <person name="Angelidaki I."/>
        </authorList>
    </citation>
    <scope>NUCLEOTIDE SEQUENCE [LARGE SCALE GENOMIC DNA]</scope>
    <source>
        <strain evidence="5">AS27yjCOA_65</strain>
    </source>
</reference>
<name>A0A7X9IKU1_9DELT</name>
<dbReference type="Proteomes" id="UP000524246">
    <property type="component" value="Unassembled WGS sequence"/>
</dbReference>
<dbReference type="SMART" id="SM00563">
    <property type="entry name" value="PlsC"/>
    <property type="match status" value="1"/>
</dbReference>
<evidence type="ECO:0000313" key="5">
    <source>
        <dbReference type="EMBL" id="NMC62310.1"/>
    </source>
</evidence>
<keyword evidence="2 5" id="KW-0012">Acyltransferase</keyword>
<dbReference type="InterPro" id="IPR002123">
    <property type="entry name" value="Plipid/glycerol_acylTrfase"/>
</dbReference>
<sequence length="262" mass="29552">MAFKRLISYGMTVPFFLGFGLILVLFHPVLIIFHAFGKGDLAMYWLNFALNRNAMIMAGMKYKLIFKDELPSDRPLIVISNHQGPFDITLIYEALARFKLKFIAKIELKRGIPSVSWVLRNLGSALIKRDDPRQSLTEIKAFGEKLEREKLAVLFFPEGTRAKDGVMKQFLAPGVISLLKASPSALIVPAVIDGSWEIFRYKGWPVPFGSKVTIKILDPIEPSQHEIKEITPLLESLLRAELEALRREQGEIATNTRNSPAS</sequence>
<dbReference type="Pfam" id="PF01553">
    <property type="entry name" value="Acyltransferase"/>
    <property type="match status" value="1"/>
</dbReference>